<gene>
    <name evidence="2" type="ORF">GCM10010269_33890</name>
</gene>
<reference evidence="2" key="2">
    <citation type="submission" date="2020-09" db="EMBL/GenBank/DDBJ databases">
        <authorList>
            <person name="Sun Q."/>
            <person name="Ohkuma M."/>
        </authorList>
    </citation>
    <scope>NUCLEOTIDE SEQUENCE</scope>
    <source>
        <strain evidence="2">JCM 4386</strain>
    </source>
</reference>
<protein>
    <recommendedName>
        <fullName evidence="4">Caspase domain-containing protein</fullName>
    </recommendedName>
</protein>
<evidence type="ECO:0000313" key="2">
    <source>
        <dbReference type="EMBL" id="GGR91945.1"/>
    </source>
</evidence>
<evidence type="ECO:0008006" key="4">
    <source>
        <dbReference type="Google" id="ProtNLM"/>
    </source>
</evidence>
<organism evidence="2 3">
    <name type="scientific">Streptomyces humidus</name>
    <dbReference type="NCBI Taxonomy" id="52259"/>
    <lineage>
        <taxon>Bacteria</taxon>
        <taxon>Bacillati</taxon>
        <taxon>Actinomycetota</taxon>
        <taxon>Actinomycetes</taxon>
        <taxon>Kitasatosporales</taxon>
        <taxon>Streptomycetaceae</taxon>
        <taxon>Streptomyces</taxon>
    </lineage>
</organism>
<proteinExistence type="predicted"/>
<keyword evidence="3" id="KW-1185">Reference proteome</keyword>
<dbReference type="AlphaFoldDB" id="A0A918L3T1"/>
<dbReference type="RefSeq" id="WP_190150087.1">
    <property type="nucleotide sequence ID" value="NZ_BMTL01000012.1"/>
</dbReference>
<dbReference type="Proteomes" id="UP000606194">
    <property type="component" value="Unassembled WGS sequence"/>
</dbReference>
<sequence>MAERAGYFCISGRPAYGGDFDDLKLLPREVRDVRRELRALGLTEPFAGAGGPAEGDALSHLDLYDALYAWSRPAAGDPDTPPPARTATLVIYATGHGYQLENEWALVPPDHADPLDPRAMLPPAALLAALKDRADLAQVLLVLDACGAAPGGEQALLDALEKSRYRPLDGQFDLWVVAAARRAETAQQTVFSDAFTAALRAAAVPSADQPHLDLTRVMESVRKDLAATSQGARIVAGYEDPRCRALPNPLFMPPDPPDWLPGGWSRSSRGVHSQDAPGWYFTGRDRALRTVLDHLTGVGAAPPLWLTGSHGSGKTAVLGRVVTTATAALRDALPVVARRGVLPSGDLALAAVDARGRTAERLADEIARALKLDAGGVAGLLAALGGGNGGTVRGVVVDHVDEADGPAAVLARLVEPLAALPDVRVVLGAARPPSGPAAGPAVDLDDGAHRGPEAVGAYLRTRLAYGGHLPPEAAGPLERLCGGCFAAAVTAADVVDRERADPVDQASKAVVERLDGLFRRTLGDFLPPSAAGAAADVLNALCSFHDGLFLDLPTWAAVTARHAGVPVTAAELASCLDACRSFLVRRELTGRRPGDAHDGLRPRHQPAPPGGQGPHRAVLHRLVDEVGPADTASGWERVPAHLLDILAAAAADPGADAGSLLDDPGFLLALPRPTMTRTVKALSGGDRAARAAVRNAEPRQAQPHQRRFALALAATRQGLTRLAHAVGPVDAPCGTLEVRWARPGARERQSITRVSAGGRPGPGSVVTAHDDGTLLWWDGGSGEPGPSRQLAGRVTALSALETDDGVDALVVLADGSVLRCAPDAAAPDQVLRAGKGVLPGPCAGHPAGFLAMGDDKTVEMLAVGASGAELLGRELLRETVVATAVAGPPDDPVVWAATLDGVVHRWSPAAGGAPRRVGRCPNPVRLAAAADGGTAVIVDTDGGCTFVGGAAALAGASLALPHDLRAVHLTPDWFVVAGGHRDGNWLDTYGVTDGTRARWPLDGLPTGVLSHPAGGGEPASDGEAGSDGAHPSDAGRASAGWYGSAGLLVATSRAPALLRARTHRRHGMSRNGRRR</sequence>
<evidence type="ECO:0000313" key="3">
    <source>
        <dbReference type="Proteomes" id="UP000606194"/>
    </source>
</evidence>
<evidence type="ECO:0000256" key="1">
    <source>
        <dbReference type="SAM" id="MobiDB-lite"/>
    </source>
</evidence>
<feature type="region of interest" description="Disordered" evidence="1">
    <location>
        <begin position="591"/>
        <end position="615"/>
    </location>
</feature>
<feature type="compositionally biased region" description="Basic and acidic residues" evidence="1">
    <location>
        <begin position="591"/>
        <end position="601"/>
    </location>
</feature>
<dbReference type="EMBL" id="BMTL01000012">
    <property type="protein sequence ID" value="GGR91945.1"/>
    <property type="molecule type" value="Genomic_DNA"/>
</dbReference>
<name>A0A918L3T1_9ACTN</name>
<dbReference type="Gene3D" id="3.40.50.1460">
    <property type="match status" value="1"/>
</dbReference>
<reference evidence="2" key="1">
    <citation type="journal article" date="2014" name="Int. J. Syst. Evol. Microbiol.">
        <title>Complete genome sequence of Corynebacterium casei LMG S-19264T (=DSM 44701T), isolated from a smear-ripened cheese.</title>
        <authorList>
            <consortium name="US DOE Joint Genome Institute (JGI-PGF)"/>
            <person name="Walter F."/>
            <person name="Albersmeier A."/>
            <person name="Kalinowski J."/>
            <person name="Ruckert C."/>
        </authorList>
    </citation>
    <scope>NUCLEOTIDE SEQUENCE</scope>
    <source>
        <strain evidence="2">JCM 4386</strain>
    </source>
</reference>
<dbReference type="SUPFAM" id="SSF101898">
    <property type="entry name" value="NHL repeat"/>
    <property type="match status" value="1"/>
</dbReference>
<comment type="caution">
    <text evidence="2">The sequence shown here is derived from an EMBL/GenBank/DDBJ whole genome shotgun (WGS) entry which is preliminary data.</text>
</comment>
<feature type="region of interest" description="Disordered" evidence="1">
    <location>
        <begin position="1007"/>
        <end position="1037"/>
    </location>
</feature>
<accession>A0A918L3T1</accession>